<dbReference type="AlphaFoldDB" id="A0A1D7QT79"/>
<dbReference type="Gene3D" id="1.10.287.1490">
    <property type="match status" value="1"/>
</dbReference>
<dbReference type="STRING" id="632773.BBEV_0861"/>
<keyword evidence="6" id="KW-0472">Membrane</keyword>
<dbReference type="Pfam" id="PF06160">
    <property type="entry name" value="EzrA"/>
    <property type="match status" value="1"/>
</dbReference>
<dbReference type="GO" id="GO:0005886">
    <property type="term" value="C:plasma membrane"/>
    <property type="evidence" value="ECO:0007669"/>
    <property type="project" value="UniProtKB-SubCell"/>
</dbReference>
<evidence type="ECO:0000256" key="2">
    <source>
        <dbReference type="ARBA" id="ARBA00022618"/>
    </source>
</evidence>
<keyword evidence="11" id="KW-1185">Reference proteome</keyword>
<dbReference type="PATRIC" id="fig|632773.3.peg.916"/>
<evidence type="ECO:0000313" key="11">
    <source>
        <dbReference type="Proteomes" id="UP000094463"/>
    </source>
</evidence>
<dbReference type="KEGG" id="bbev:BBEV_0861"/>
<evidence type="ECO:0000256" key="8">
    <source>
        <dbReference type="ARBA" id="ARBA00023306"/>
    </source>
</evidence>
<keyword evidence="8" id="KW-0131">Cell cycle</keyword>
<gene>
    <name evidence="10" type="primary">ezrA</name>
    <name evidence="10" type="ORF">BBEV_0861</name>
</gene>
<protein>
    <submittedName>
        <fullName evidence="10">Septation ring formation regulator EzrA</fullName>
    </submittedName>
</protein>
<reference evidence="10 11" key="1">
    <citation type="submission" date="2015-08" db="EMBL/GenBank/DDBJ databases">
        <title>The complete genome sequence of Bacillus beveridgei MLTeJB.</title>
        <authorList>
            <person name="Hanson T.E."/>
            <person name="Mesa C."/>
            <person name="Basesman S.M."/>
            <person name="Oremland R.S."/>
        </authorList>
    </citation>
    <scope>NUCLEOTIDE SEQUENCE [LARGE SCALE GENOMIC DNA]</scope>
    <source>
        <strain evidence="10 11">MLTeJB</strain>
    </source>
</reference>
<sequence>MLTAIYSIIGLFLILTIYSAWQRRQLYKEVDRLENEKIQMMNEPVAEELKRIKGLTMSGETEERFEQWREEWDYIVTKLLPDIEERLFDIEELTNKYRFIRAKKNCSFVEEELAAIDKRMKEIIHEVDELVDSEEKNREEVQEVIREFDHARHQLMEQKASLGGASETFSLRLSDLEENFNLFEEHTEQGNYLQAREILLKTRQDIQREAALMESVPQYLLRMEKELPKKLDDIENGMKDMEEDGYNLKHFSITWQINEIRQRIIALLPLVERLQLDDVDAPLEKVDQEIEDIYETLEQEVLARETCRSKVPALQEKVESMPELLDGLRSEIETIKLNYQLDDAQEKEALSFEQKEKDVTGRFRALEEAYENQKQSFTSLQKQFAECEEDCDKLMDAVQLMKDNFQEMRADEHKAAQELLSAKRQIQQAEKRINRSNLPMIPENVHVHIEDAKERVEDARRELSEVPVAMKRVNEKTEIAKKDAAESEDLVDHIIKQAGLAERVIQYGNRYRSQSDHVQINLLKAEDRFRTGLFDEAVQLSLEAVSFVEPRAAERLQEEAYSKSS</sequence>
<dbReference type="GO" id="GO:0000917">
    <property type="term" value="P:division septum assembly"/>
    <property type="evidence" value="ECO:0007669"/>
    <property type="project" value="UniProtKB-KW"/>
</dbReference>
<comment type="subcellular location">
    <subcellularLocation>
        <location evidence="1">Cell membrane</location>
        <topology evidence="1">Single-pass membrane protein</topology>
    </subcellularLocation>
</comment>
<dbReference type="RefSeq" id="WP_069364344.1">
    <property type="nucleotide sequence ID" value="NZ_CP012502.1"/>
</dbReference>
<organism evidence="10 11">
    <name type="scientific">Salisediminibacterium beveridgei</name>
    <dbReference type="NCBI Taxonomy" id="632773"/>
    <lineage>
        <taxon>Bacteria</taxon>
        <taxon>Bacillati</taxon>
        <taxon>Bacillota</taxon>
        <taxon>Bacilli</taxon>
        <taxon>Bacillales</taxon>
        <taxon>Bacillaceae</taxon>
        <taxon>Salisediminibacterium</taxon>
    </lineage>
</organism>
<keyword evidence="2" id="KW-0132">Cell division</keyword>
<feature type="coiled-coil region" evidence="9">
    <location>
        <begin position="363"/>
        <end position="432"/>
    </location>
</feature>
<proteinExistence type="predicted"/>
<keyword evidence="5 9" id="KW-0175">Coiled coil</keyword>
<evidence type="ECO:0000256" key="4">
    <source>
        <dbReference type="ARBA" id="ARBA00022989"/>
    </source>
</evidence>
<evidence type="ECO:0000313" key="10">
    <source>
        <dbReference type="EMBL" id="AOM82232.1"/>
    </source>
</evidence>
<evidence type="ECO:0000256" key="5">
    <source>
        <dbReference type="ARBA" id="ARBA00023054"/>
    </source>
</evidence>
<evidence type="ECO:0000256" key="1">
    <source>
        <dbReference type="ARBA" id="ARBA00004162"/>
    </source>
</evidence>
<name>A0A1D7QT79_9BACI</name>
<dbReference type="Proteomes" id="UP000094463">
    <property type="component" value="Chromosome"/>
</dbReference>
<evidence type="ECO:0000256" key="7">
    <source>
        <dbReference type="ARBA" id="ARBA00023210"/>
    </source>
</evidence>
<dbReference type="EMBL" id="CP012502">
    <property type="protein sequence ID" value="AOM82232.1"/>
    <property type="molecule type" value="Genomic_DNA"/>
</dbReference>
<dbReference type="GO" id="GO:0000921">
    <property type="term" value="P:septin ring assembly"/>
    <property type="evidence" value="ECO:0007669"/>
    <property type="project" value="InterPro"/>
</dbReference>
<dbReference type="InterPro" id="IPR010379">
    <property type="entry name" value="EzrA"/>
</dbReference>
<keyword evidence="7" id="KW-0717">Septation</keyword>
<keyword evidence="4" id="KW-1133">Transmembrane helix</keyword>
<evidence type="ECO:0000256" key="3">
    <source>
        <dbReference type="ARBA" id="ARBA00022692"/>
    </source>
</evidence>
<dbReference type="GO" id="GO:0005940">
    <property type="term" value="C:septin ring"/>
    <property type="evidence" value="ECO:0007669"/>
    <property type="project" value="InterPro"/>
</dbReference>
<accession>A0A1D7QT79</accession>
<evidence type="ECO:0000256" key="6">
    <source>
        <dbReference type="ARBA" id="ARBA00023136"/>
    </source>
</evidence>
<evidence type="ECO:0000256" key="9">
    <source>
        <dbReference type="SAM" id="Coils"/>
    </source>
</evidence>
<keyword evidence="3" id="KW-0812">Transmembrane</keyword>